<feature type="compositionally biased region" description="Low complexity" evidence="1">
    <location>
        <begin position="107"/>
        <end position="121"/>
    </location>
</feature>
<evidence type="ECO:0000313" key="2">
    <source>
        <dbReference type="EMBL" id="CAG5131917.1"/>
    </source>
</evidence>
<dbReference type="SUPFAM" id="SSF50182">
    <property type="entry name" value="Sm-like ribonucleoproteins"/>
    <property type="match status" value="1"/>
</dbReference>
<dbReference type="PANTHER" id="PTHR21415:SF1">
    <property type="entry name" value="U7 SNRNA-ASSOCIATED SM-LIKE PROTEIN LSM11"/>
    <property type="match status" value="1"/>
</dbReference>
<dbReference type="InterPro" id="IPR010920">
    <property type="entry name" value="LSM_dom_sf"/>
</dbReference>
<dbReference type="OrthoDB" id="10002367at2759"/>
<evidence type="ECO:0000256" key="1">
    <source>
        <dbReference type="SAM" id="MobiDB-lite"/>
    </source>
</evidence>
<reference evidence="2" key="1">
    <citation type="submission" date="2021-04" db="EMBL/GenBank/DDBJ databases">
        <authorList>
            <consortium name="Molecular Ecology Group"/>
        </authorList>
    </citation>
    <scope>NUCLEOTIDE SEQUENCE</scope>
</reference>
<evidence type="ECO:0000313" key="3">
    <source>
        <dbReference type="Proteomes" id="UP000678393"/>
    </source>
</evidence>
<accession>A0A8S3ZQZ5</accession>
<feature type="non-terminal residue" evidence="2">
    <location>
        <position position="302"/>
    </location>
</feature>
<gene>
    <name evidence="2" type="ORF">CUNI_LOCUS17475</name>
</gene>
<dbReference type="AlphaFoldDB" id="A0A8S3ZQZ5"/>
<organism evidence="2 3">
    <name type="scientific">Candidula unifasciata</name>
    <dbReference type="NCBI Taxonomy" id="100452"/>
    <lineage>
        <taxon>Eukaryota</taxon>
        <taxon>Metazoa</taxon>
        <taxon>Spiralia</taxon>
        <taxon>Lophotrochozoa</taxon>
        <taxon>Mollusca</taxon>
        <taxon>Gastropoda</taxon>
        <taxon>Heterobranchia</taxon>
        <taxon>Euthyneura</taxon>
        <taxon>Panpulmonata</taxon>
        <taxon>Eupulmonata</taxon>
        <taxon>Stylommatophora</taxon>
        <taxon>Helicina</taxon>
        <taxon>Helicoidea</taxon>
        <taxon>Geomitridae</taxon>
        <taxon>Candidula</taxon>
    </lineage>
</organism>
<feature type="region of interest" description="Disordered" evidence="1">
    <location>
        <begin position="62"/>
        <end position="121"/>
    </location>
</feature>
<sequence>MADPLAGGSSFASCEPKMEYDEELDFLSPNFNPERALYSPDVSVPCPEIKLFESVKHYEDAIKSRSKQTSKNRSKKDKGTSVDKPDAKLQESSVDIDKTVIQNTDIKASPSDSSPSLDKPLASATCIEKQKRVERQGKLLTYASAASGSGTYASAASGSGRVVGQDGSCRSVGQSEEQALDLADTSRLQKTPAVTVQKKFPLQVQIPKFDVKDSSDASRSSRQKSTKVRNVFTRMENMAGPLRVLTRCVQEHLQIRVMTRGAVTVKSICRGYVVAFDKHFNIALIDVDEIYRRPAVLGKIKS</sequence>
<feature type="compositionally biased region" description="Basic and acidic residues" evidence="1">
    <location>
        <begin position="77"/>
        <end position="89"/>
    </location>
</feature>
<evidence type="ECO:0008006" key="4">
    <source>
        <dbReference type="Google" id="ProtNLM"/>
    </source>
</evidence>
<name>A0A8S3ZQZ5_9EUPU</name>
<dbReference type="GO" id="GO:0005683">
    <property type="term" value="C:U7 snRNP"/>
    <property type="evidence" value="ECO:0007669"/>
    <property type="project" value="TreeGrafter"/>
</dbReference>
<dbReference type="GO" id="GO:0006398">
    <property type="term" value="P:mRNA 3'-end processing by stem-loop binding and cleavage"/>
    <property type="evidence" value="ECO:0007669"/>
    <property type="project" value="TreeGrafter"/>
</dbReference>
<dbReference type="EMBL" id="CAJHNH020004946">
    <property type="protein sequence ID" value="CAG5131917.1"/>
    <property type="molecule type" value="Genomic_DNA"/>
</dbReference>
<dbReference type="GO" id="GO:0071209">
    <property type="term" value="F:U7 snRNA binding"/>
    <property type="evidence" value="ECO:0007669"/>
    <property type="project" value="InterPro"/>
</dbReference>
<protein>
    <recommendedName>
        <fullName evidence="4">LSM domain-containing protein</fullName>
    </recommendedName>
</protein>
<feature type="compositionally biased region" description="Basic residues" evidence="1">
    <location>
        <begin position="64"/>
        <end position="76"/>
    </location>
</feature>
<feature type="compositionally biased region" description="Low complexity" evidence="1">
    <location>
        <begin position="149"/>
        <end position="160"/>
    </location>
</feature>
<dbReference type="PANTHER" id="PTHR21415">
    <property type="entry name" value="U7 SNRNA-ASSOCIATED SM-LIKE PROTEIN LSM11"/>
    <property type="match status" value="1"/>
</dbReference>
<proteinExistence type="predicted"/>
<feature type="region of interest" description="Disordered" evidence="1">
    <location>
        <begin position="149"/>
        <end position="170"/>
    </location>
</feature>
<dbReference type="Proteomes" id="UP000678393">
    <property type="component" value="Unassembled WGS sequence"/>
</dbReference>
<dbReference type="InterPro" id="IPR039267">
    <property type="entry name" value="Lsm11"/>
</dbReference>
<keyword evidence="3" id="KW-1185">Reference proteome</keyword>
<comment type="caution">
    <text evidence="2">The sequence shown here is derived from an EMBL/GenBank/DDBJ whole genome shotgun (WGS) entry which is preliminary data.</text>
</comment>
<dbReference type="Gene3D" id="2.30.30.100">
    <property type="match status" value="1"/>
</dbReference>